<dbReference type="RefSeq" id="WP_012500875.1">
    <property type="nucleotide sequence ID" value="NC_011026.1"/>
</dbReference>
<dbReference type="PANTHER" id="PTHR42749:SF1">
    <property type="entry name" value="CELL SHAPE-DETERMINING PROTEIN MREB"/>
    <property type="match status" value="1"/>
</dbReference>
<dbReference type="Gene3D" id="3.30.420.40">
    <property type="match status" value="2"/>
</dbReference>
<dbReference type="STRING" id="517418.Ctha_2343"/>
<evidence type="ECO:0000313" key="4">
    <source>
        <dbReference type="Proteomes" id="UP000001208"/>
    </source>
</evidence>
<sequence length="437" mass="48167">MSVLGIDFGTSRIKAAYWDEEKGEAVMLPLGKRGQLYVPSLFHVGKDGKIRFGEEAETMLHHDPQGVLENLKLKLDKPIQYIPNGTQKKSSELMSLLFKRLIEYASREVKCFGGKVPEKLVLTLPSRWDYGDIYTDALVAAGHKGEKIFLREPEAAGWAWIAEEKPQAGEMLVVLDFGGGTVDWATLQVDETGRPKMIPDLPPGGITAAGAHVDDGLFDEMMKRLSEEQKKYVIDHRSLVMEQIRQMKESQNAKATLSGEGKASLEIMLGPDVFTFERNVFDEVVKREAVDHAVEGIGSYVKKVLKTAKETGKKQLVCALVGGTRMLSGLEDQVKGKVTEIAKETGIEIKYAKLGQADFATVRGAVRRVHPERKADVKSVQLASTNENDSLVQSLKLLINEGDVHLNPTGGKKTIPKQSLNDSNIPNGLLHGLKKLL</sequence>
<dbReference type="GO" id="GO:0140662">
    <property type="term" value="F:ATP-dependent protein folding chaperone"/>
    <property type="evidence" value="ECO:0007669"/>
    <property type="project" value="InterPro"/>
</dbReference>
<dbReference type="Proteomes" id="UP000001208">
    <property type="component" value="Chromosome"/>
</dbReference>
<dbReference type="OrthoDB" id="416657at2"/>
<evidence type="ECO:0000256" key="1">
    <source>
        <dbReference type="ARBA" id="ARBA00022741"/>
    </source>
</evidence>
<dbReference type="InterPro" id="IPR013126">
    <property type="entry name" value="Hsp_70_fam"/>
</dbReference>
<dbReference type="KEGG" id="cts:Ctha_2343"/>
<keyword evidence="4" id="KW-1185">Reference proteome</keyword>
<dbReference type="GO" id="GO:0005524">
    <property type="term" value="F:ATP binding"/>
    <property type="evidence" value="ECO:0007669"/>
    <property type="project" value="UniProtKB-KW"/>
</dbReference>
<dbReference type="AlphaFoldDB" id="B3QWN3"/>
<dbReference type="EMBL" id="CP001100">
    <property type="protein sequence ID" value="ACF14793.1"/>
    <property type="molecule type" value="Genomic_DNA"/>
</dbReference>
<evidence type="ECO:0000256" key="2">
    <source>
        <dbReference type="ARBA" id="ARBA00022840"/>
    </source>
</evidence>
<keyword evidence="1" id="KW-0547">Nucleotide-binding</keyword>
<dbReference type="HOGENOM" id="CLU_626568_0_0_10"/>
<evidence type="ECO:0000313" key="3">
    <source>
        <dbReference type="EMBL" id="ACF14793.1"/>
    </source>
</evidence>
<dbReference type="InterPro" id="IPR043129">
    <property type="entry name" value="ATPase_NBD"/>
</dbReference>
<dbReference type="PANTHER" id="PTHR42749">
    <property type="entry name" value="CELL SHAPE-DETERMINING PROTEIN MREB"/>
    <property type="match status" value="1"/>
</dbReference>
<organism evidence="3 4">
    <name type="scientific">Chloroherpeton thalassium (strain ATCC 35110 / GB-78)</name>
    <dbReference type="NCBI Taxonomy" id="517418"/>
    <lineage>
        <taxon>Bacteria</taxon>
        <taxon>Pseudomonadati</taxon>
        <taxon>Chlorobiota</taxon>
        <taxon>Chlorobiia</taxon>
        <taxon>Chlorobiales</taxon>
        <taxon>Chloroherpetonaceae</taxon>
        <taxon>Chloroherpeton</taxon>
    </lineage>
</organism>
<protein>
    <submittedName>
        <fullName evidence="3">Molecular chaperone-like protein</fullName>
    </submittedName>
</protein>
<accession>B3QWN3</accession>
<dbReference type="Gene3D" id="3.90.640.10">
    <property type="entry name" value="Actin, Chain A, domain 4"/>
    <property type="match status" value="1"/>
</dbReference>
<dbReference type="Pfam" id="PF00012">
    <property type="entry name" value="HSP70"/>
    <property type="match status" value="1"/>
</dbReference>
<proteinExistence type="predicted"/>
<keyword evidence="2" id="KW-0067">ATP-binding</keyword>
<reference evidence="3 4" key="1">
    <citation type="submission" date="2008-06" db="EMBL/GenBank/DDBJ databases">
        <title>Complete sequence of Chloroherpeton thalassium ATCC 35110.</title>
        <authorList>
            <consortium name="US DOE Joint Genome Institute"/>
            <person name="Lucas S."/>
            <person name="Copeland A."/>
            <person name="Lapidus A."/>
            <person name="Glavina del Rio T."/>
            <person name="Dalin E."/>
            <person name="Tice H."/>
            <person name="Bruce D."/>
            <person name="Goodwin L."/>
            <person name="Pitluck S."/>
            <person name="Schmutz J."/>
            <person name="Larimer F."/>
            <person name="Land M."/>
            <person name="Hauser L."/>
            <person name="Kyrpides N."/>
            <person name="Mikhailova N."/>
            <person name="Liu Z."/>
            <person name="Li T."/>
            <person name="Zhao F."/>
            <person name="Overmann J."/>
            <person name="Bryant D.A."/>
            <person name="Richardson P."/>
        </authorList>
    </citation>
    <scope>NUCLEOTIDE SEQUENCE [LARGE SCALE GENOMIC DNA]</scope>
    <source>
        <strain evidence="4">ATCC 35110 / GB-78</strain>
    </source>
</reference>
<name>B3QWN3_CHLT3</name>
<dbReference type="eggNOG" id="COG0443">
    <property type="taxonomic scope" value="Bacteria"/>
</dbReference>
<dbReference type="SUPFAM" id="SSF53067">
    <property type="entry name" value="Actin-like ATPase domain"/>
    <property type="match status" value="2"/>
</dbReference>
<dbReference type="CDD" id="cd10170">
    <property type="entry name" value="ASKHA_NBD_HSP70"/>
    <property type="match status" value="1"/>
</dbReference>
<gene>
    <name evidence="3" type="ordered locus">Ctha_2343</name>
</gene>